<dbReference type="STRING" id="48936.NJ75_03735"/>
<sequence length="273" mass="29996">MVRLFGPLVGLFFAVALLWSFGNGAYSAISEPAAPTAEHEFHLHPKDVKFASDGAFGKFDKQQLQRGFQVYKEVCATCHSLKHVAFRDLAALGYSEAEVKAIAKEWGTKQPTFDPKTGERAERDNIPSDYFPTVYYAGQGSPPDLSLITKARHNGGAYVASLLTGYQEQPAELLKKFPDAKTPDGLYYNPYFANLNLSMPAPLTGEGQVTYSDGTKATVDQMAQDVSAFLIWSAEPKLDKRKQTGWAVLGFLLVATVLAYLAKKNVWADKKGE</sequence>
<comment type="cofactor">
    <cofactor evidence="9">
        <name>heme c</name>
        <dbReference type="ChEBI" id="CHEBI:61717"/>
    </cofactor>
    <text evidence="9">Binds 1 heme c group covalently per subunit.</text>
</comment>
<dbReference type="Gene3D" id="1.20.5.100">
    <property type="entry name" value="Cytochrome c1, transmembrane anchor, C-terminal"/>
    <property type="match status" value="1"/>
</dbReference>
<evidence type="ECO:0000256" key="10">
    <source>
        <dbReference type="SAM" id="Phobius"/>
    </source>
</evidence>
<evidence type="ECO:0000313" key="13">
    <source>
        <dbReference type="Proteomes" id="UP000031338"/>
    </source>
</evidence>
<feature type="transmembrane region" description="Helical" evidence="10">
    <location>
        <begin position="244"/>
        <end position="262"/>
    </location>
</feature>
<evidence type="ECO:0000256" key="4">
    <source>
        <dbReference type="ARBA" id="ARBA00022692"/>
    </source>
</evidence>
<dbReference type="InterPro" id="IPR036909">
    <property type="entry name" value="Cyt_c-like_dom_sf"/>
</dbReference>
<dbReference type="GO" id="GO:0046872">
    <property type="term" value="F:metal ion binding"/>
    <property type="evidence" value="ECO:0007669"/>
    <property type="project" value="UniProtKB-KW"/>
</dbReference>
<dbReference type="RefSeq" id="WP_039337160.1">
    <property type="nucleotide sequence ID" value="NZ_JRVC01000022.1"/>
</dbReference>
<dbReference type="GO" id="GO:0016020">
    <property type="term" value="C:membrane"/>
    <property type="evidence" value="ECO:0007669"/>
    <property type="project" value="UniProtKB-SubCell"/>
</dbReference>
<dbReference type="PRINTS" id="PR00603">
    <property type="entry name" value="CYTOCHROMEC1"/>
</dbReference>
<keyword evidence="6 10" id="KW-1133">Transmembrane helix</keyword>
<keyword evidence="7 9" id="KW-0408">Iron</keyword>
<dbReference type="InterPro" id="IPR009056">
    <property type="entry name" value="Cyt_c-like_dom"/>
</dbReference>
<name>A0A0B8ZYQ2_9SPHN</name>
<keyword evidence="13" id="KW-1185">Reference proteome</keyword>
<dbReference type="Proteomes" id="UP000031338">
    <property type="component" value="Unassembled WGS sequence"/>
</dbReference>
<evidence type="ECO:0000256" key="9">
    <source>
        <dbReference type="PIRSR" id="PIRSR602326-1"/>
    </source>
</evidence>
<evidence type="ECO:0000313" key="12">
    <source>
        <dbReference type="EMBL" id="KHS43426.1"/>
    </source>
</evidence>
<feature type="binding site" description="covalent" evidence="9">
    <location>
        <position position="75"/>
    </location>
    <ligand>
        <name>heme c</name>
        <dbReference type="ChEBI" id="CHEBI:61717"/>
    </ligand>
</feature>
<accession>A0A0B8ZYQ2</accession>
<evidence type="ECO:0000256" key="7">
    <source>
        <dbReference type="ARBA" id="ARBA00023004"/>
    </source>
</evidence>
<dbReference type="PATRIC" id="fig|48936.3.peg.3767"/>
<organism evidence="12 13">
    <name type="scientific">Novosphingobium subterraneum</name>
    <dbReference type="NCBI Taxonomy" id="48936"/>
    <lineage>
        <taxon>Bacteria</taxon>
        <taxon>Pseudomonadati</taxon>
        <taxon>Pseudomonadota</taxon>
        <taxon>Alphaproteobacteria</taxon>
        <taxon>Sphingomonadales</taxon>
        <taxon>Sphingomonadaceae</taxon>
        <taxon>Novosphingobium</taxon>
    </lineage>
</organism>
<proteinExistence type="predicted"/>
<dbReference type="GO" id="GO:0009055">
    <property type="term" value="F:electron transfer activity"/>
    <property type="evidence" value="ECO:0007669"/>
    <property type="project" value="InterPro"/>
</dbReference>
<protein>
    <recommendedName>
        <fullName evidence="2">Cytochrome c1</fullName>
    </recommendedName>
</protein>
<gene>
    <name evidence="12" type="ORF">NJ75_03735</name>
</gene>
<evidence type="ECO:0000256" key="2">
    <source>
        <dbReference type="ARBA" id="ARBA00016165"/>
    </source>
</evidence>
<keyword evidence="4 10" id="KW-0812">Transmembrane</keyword>
<evidence type="ECO:0000256" key="8">
    <source>
        <dbReference type="ARBA" id="ARBA00023136"/>
    </source>
</evidence>
<dbReference type="PROSITE" id="PS51007">
    <property type="entry name" value="CYTC"/>
    <property type="match status" value="1"/>
</dbReference>
<dbReference type="Pfam" id="PF02167">
    <property type="entry name" value="Cytochrom_C1"/>
    <property type="match status" value="1"/>
</dbReference>
<dbReference type="EMBL" id="JRVC01000022">
    <property type="protein sequence ID" value="KHS43426.1"/>
    <property type="molecule type" value="Genomic_DNA"/>
</dbReference>
<feature type="binding site" description="covalent" evidence="9">
    <location>
        <position position="199"/>
    </location>
    <ligand>
        <name>heme c</name>
        <dbReference type="ChEBI" id="CHEBI:61717"/>
    </ligand>
</feature>
<evidence type="ECO:0000256" key="3">
    <source>
        <dbReference type="ARBA" id="ARBA00022617"/>
    </source>
</evidence>
<feature type="binding site" description="covalent" evidence="9">
    <location>
        <position position="79"/>
    </location>
    <ligand>
        <name>heme c</name>
        <dbReference type="ChEBI" id="CHEBI:61717"/>
    </ligand>
</feature>
<dbReference type="GO" id="GO:0020037">
    <property type="term" value="F:heme binding"/>
    <property type="evidence" value="ECO:0007669"/>
    <property type="project" value="InterPro"/>
</dbReference>
<dbReference type="PANTHER" id="PTHR10266">
    <property type="entry name" value="CYTOCHROME C1"/>
    <property type="match status" value="1"/>
</dbReference>
<dbReference type="Gene3D" id="1.10.760.10">
    <property type="entry name" value="Cytochrome c-like domain"/>
    <property type="match status" value="1"/>
</dbReference>
<evidence type="ECO:0000256" key="5">
    <source>
        <dbReference type="ARBA" id="ARBA00022723"/>
    </source>
</evidence>
<evidence type="ECO:0000259" key="11">
    <source>
        <dbReference type="PROSITE" id="PS51007"/>
    </source>
</evidence>
<dbReference type="PANTHER" id="PTHR10266:SF3">
    <property type="entry name" value="CYTOCHROME C1, HEME PROTEIN, MITOCHONDRIAL"/>
    <property type="match status" value="1"/>
</dbReference>
<dbReference type="AlphaFoldDB" id="A0A0B8ZYQ2"/>
<dbReference type="SUPFAM" id="SSF46626">
    <property type="entry name" value="Cytochrome c"/>
    <property type="match status" value="1"/>
</dbReference>
<comment type="caution">
    <text evidence="12">The sequence shown here is derived from an EMBL/GenBank/DDBJ whole genome shotgun (WGS) entry which is preliminary data.</text>
</comment>
<evidence type="ECO:0000256" key="1">
    <source>
        <dbReference type="ARBA" id="ARBA00004370"/>
    </source>
</evidence>
<feature type="domain" description="Cytochrome c" evidence="11">
    <location>
        <begin position="62"/>
        <end position="163"/>
    </location>
</feature>
<reference evidence="12 13" key="1">
    <citation type="submission" date="2014-10" db="EMBL/GenBank/DDBJ databases">
        <title>Draft genome sequence of Novosphingobium subterraneum DSM 12447.</title>
        <authorList>
            <person name="Gan H.M."/>
            <person name="Gan H.Y."/>
            <person name="Savka M.A."/>
        </authorList>
    </citation>
    <scope>NUCLEOTIDE SEQUENCE [LARGE SCALE GENOMIC DNA]</scope>
    <source>
        <strain evidence="12 13">DSM 12447</strain>
    </source>
</reference>
<feature type="binding site" description="covalent" evidence="9">
    <location>
        <position position="78"/>
    </location>
    <ligand>
        <name>heme c</name>
        <dbReference type="ChEBI" id="CHEBI:61717"/>
    </ligand>
</feature>
<keyword evidence="5 9" id="KW-0479">Metal-binding</keyword>
<keyword evidence="8 10" id="KW-0472">Membrane</keyword>
<keyword evidence="3 9" id="KW-0349">Heme</keyword>
<evidence type="ECO:0000256" key="6">
    <source>
        <dbReference type="ARBA" id="ARBA00022989"/>
    </source>
</evidence>
<comment type="subcellular location">
    <subcellularLocation>
        <location evidence="1">Membrane</location>
    </subcellularLocation>
</comment>
<dbReference type="InterPro" id="IPR002326">
    <property type="entry name" value="Cyt_c1"/>
</dbReference>